<dbReference type="CDD" id="cd02619">
    <property type="entry name" value="Peptidase_C1"/>
    <property type="match status" value="1"/>
</dbReference>
<dbReference type="InterPro" id="IPR000668">
    <property type="entry name" value="Peptidase_C1A_C"/>
</dbReference>
<gene>
    <name evidence="2" type="ORF">Enr13x_08660</name>
</gene>
<dbReference type="OrthoDB" id="3648721at2"/>
<sequence>MSTFVPLGFGWQPDLPDGRDRTFRDCEIMETLKRLPAQSGVVLPDVVDLRRDSDGVYFTDVDDQGPLNASSAFAVLALLEYFERRIHARTFDGSKLFLYQATRHRLAASQHPPADAGAEIRGTLKTLMQIGVPAEKSWPYLADRFTTDPSPFVFSDAKPIANLYYVRLNDPNHSGDQTWAIVRSFLAAGFPVVFGFSVPSSLTLDADIPFRPEHDATRGGQAVVAIGYHANRYGPDQDALLIRSSWGRRWGDNGNGWLPVAFVRHQLARDFWTLISADWLDSGELSRPVICG</sequence>
<keyword evidence="3" id="KW-1185">Reference proteome</keyword>
<evidence type="ECO:0000313" key="3">
    <source>
        <dbReference type="Proteomes" id="UP000319004"/>
    </source>
</evidence>
<dbReference type="Pfam" id="PF00112">
    <property type="entry name" value="Peptidase_C1"/>
    <property type="match status" value="1"/>
</dbReference>
<name>A0A518HJK2_9BACT</name>
<dbReference type="Proteomes" id="UP000319004">
    <property type="component" value="Chromosome"/>
</dbReference>
<dbReference type="EMBL" id="CP037423">
    <property type="protein sequence ID" value="QDV41028.1"/>
    <property type="molecule type" value="Genomic_DNA"/>
</dbReference>
<dbReference type="InterPro" id="IPR038765">
    <property type="entry name" value="Papain-like_cys_pep_sf"/>
</dbReference>
<dbReference type="GO" id="GO:0008234">
    <property type="term" value="F:cysteine-type peptidase activity"/>
    <property type="evidence" value="ECO:0007669"/>
    <property type="project" value="InterPro"/>
</dbReference>
<dbReference type="SUPFAM" id="SSF54001">
    <property type="entry name" value="Cysteine proteinases"/>
    <property type="match status" value="1"/>
</dbReference>
<accession>A0A518HJK2</accession>
<evidence type="ECO:0000259" key="1">
    <source>
        <dbReference type="Pfam" id="PF00112"/>
    </source>
</evidence>
<dbReference type="KEGG" id="snep:Enr13x_08660"/>
<dbReference type="AlphaFoldDB" id="A0A518HJK2"/>
<protein>
    <recommendedName>
        <fullName evidence="1">Peptidase C1A papain C-terminal domain-containing protein</fullName>
    </recommendedName>
</protein>
<feature type="domain" description="Peptidase C1A papain C-terminal" evidence="1">
    <location>
        <begin position="43"/>
        <end position="254"/>
    </location>
</feature>
<proteinExistence type="predicted"/>
<dbReference type="GO" id="GO:0006508">
    <property type="term" value="P:proteolysis"/>
    <property type="evidence" value="ECO:0007669"/>
    <property type="project" value="InterPro"/>
</dbReference>
<organism evidence="2 3">
    <name type="scientific">Stieleria neptunia</name>
    <dbReference type="NCBI Taxonomy" id="2527979"/>
    <lineage>
        <taxon>Bacteria</taxon>
        <taxon>Pseudomonadati</taxon>
        <taxon>Planctomycetota</taxon>
        <taxon>Planctomycetia</taxon>
        <taxon>Pirellulales</taxon>
        <taxon>Pirellulaceae</taxon>
        <taxon>Stieleria</taxon>
    </lineage>
</organism>
<dbReference type="Gene3D" id="3.90.70.10">
    <property type="entry name" value="Cysteine proteinases"/>
    <property type="match status" value="1"/>
</dbReference>
<reference evidence="2 3" key="1">
    <citation type="submission" date="2019-03" db="EMBL/GenBank/DDBJ databases">
        <title>Deep-cultivation of Planctomycetes and their phenomic and genomic characterization uncovers novel biology.</title>
        <authorList>
            <person name="Wiegand S."/>
            <person name="Jogler M."/>
            <person name="Boedeker C."/>
            <person name="Pinto D."/>
            <person name="Vollmers J."/>
            <person name="Rivas-Marin E."/>
            <person name="Kohn T."/>
            <person name="Peeters S.H."/>
            <person name="Heuer A."/>
            <person name="Rast P."/>
            <person name="Oberbeckmann S."/>
            <person name="Bunk B."/>
            <person name="Jeske O."/>
            <person name="Meyerdierks A."/>
            <person name="Storesund J.E."/>
            <person name="Kallscheuer N."/>
            <person name="Luecker S."/>
            <person name="Lage O.M."/>
            <person name="Pohl T."/>
            <person name="Merkel B.J."/>
            <person name="Hornburger P."/>
            <person name="Mueller R.-W."/>
            <person name="Bruemmer F."/>
            <person name="Labrenz M."/>
            <person name="Spormann A.M."/>
            <person name="Op den Camp H."/>
            <person name="Overmann J."/>
            <person name="Amann R."/>
            <person name="Jetten M.S.M."/>
            <person name="Mascher T."/>
            <person name="Medema M.H."/>
            <person name="Devos D.P."/>
            <person name="Kaster A.-K."/>
            <person name="Ovreas L."/>
            <person name="Rohde M."/>
            <person name="Galperin M.Y."/>
            <person name="Jogler C."/>
        </authorList>
    </citation>
    <scope>NUCLEOTIDE SEQUENCE [LARGE SCALE GENOMIC DNA]</scope>
    <source>
        <strain evidence="2 3">Enr13</strain>
    </source>
</reference>
<dbReference type="RefSeq" id="WP_145384813.1">
    <property type="nucleotide sequence ID" value="NZ_CP037423.1"/>
</dbReference>
<evidence type="ECO:0000313" key="2">
    <source>
        <dbReference type="EMBL" id="QDV41028.1"/>
    </source>
</evidence>